<evidence type="ECO:0000259" key="2">
    <source>
        <dbReference type="Pfam" id="PF01370"/>
    </source>
</evidence>
<dbReference type="InterPro" id="IPR036291">
    <property type="entry name" value="NAD(P)-bd_dom_sf"/>
</dbReference>
<dbReference type="RefSeq" id="WP_380772604.1">
    <property type="nucleotide sequence ID" value="NZ_JBHUEO010000007.1"/>
</dbReference>
<dbReference type="InterPro" id="IPR051225">
    <property type="entry name" value="NAD(P)_epim/dehydratase"/>
</dbReference>
<evidence type="ECO:0000256" key="1">
    <source>
        <dbReference type="ARBA" id="ARBA00007637"/>
    </source>
</evidence>
<evidence type="ECO:0000313" key="4">
    <source>
        <dbReference type="Proteomes" id="UP001597301"/>
    </source>
</evidence>
<dbReference type="Gene3D" id="3.40.50.720">
    <property type="entry name" value="NAD(P)-binding Rossmann-like Domain"/>
    <property type="match status" value="1"/>
</dbReference>
<reference evidence="4" key="1">
    <citation type="journal article" date="2019" name="Int. J. Syst. Evol. Microbiol.">
        <title>The Global Catalogue of Microorganisms (GCM) 10K type strain sequencing project: providing services to taxonomists for standard genome sequencing and annotation.</title>
        <authorList>
            <consortium name="The Broad Institute Genomics Platform"/>
            <consortium name="The Broad Institute Genome Sequencing Center for Infectious Disease"/>
            <person name="Wu L."/>
            <person name="Ma J."/>
        </authorList>
    </citation>
    <scope>NUCLEOTIDE SEQUENCE [LARGE SCALE GENOMIC DNA]</scope>
    <source>
        <strain evidence="4">CGMCC 1.12295</strain>
    </source>
</reference>
<dbReference type="EMBL" id="JBHUEO010000007">
    <property type="protein sequence ID" value="MFD1706047.1"/>
    <property type="molecule type" value="Genomic_DNA"/>
</dbReference>
<accession>A0ABW4KG51</accession>
<dbReference type="PANTHER" id="PTHR42687">
    <property type="entry name" value="L-THREONINE 3-DEHYDROGENASE"/>
    <property type="match status" value="1"/>
</dbReference>
<organism evidence="3 4">
    <name type="scientific">Siminovitchia sediminis</name>
    <dbReference type="NCBI Taxonomy" id="1274353"/>
    <lineage>
        <taxon>Bacteria</taxon>
        <taxon>Bacillati</taxon>
        <taxon>Bacillota</taxon>
        <taxon>Bacilli</taxon>
        <taxon>Bacillales</taxon>
        <taxon>Bacillaceae</taxon>
        <taxon>Siminovitchia</taxon>
    </lineage>
</organism>
<comment type="similarity">
    <text evidence="1">Belongs to the NAD(P)-dependent epimerase/dehydratase family.</text>
</comment>
<dbReference type="PANTHER" id="PTHR42687:SF1">
    <property type="entry name" value="L-THREONINE 3-DEHYDROGENASE, MITOCHONDRIAL"/>
    <property type="match status" value="1"/>
</dbReference>
<sequence length="310" mass="34801">MEKILVTGSLGQVGSALVMKLRREYGAENVIASDIYQPGNEVTESGPFEVLDVTFEHKVYETAKKHQVDTIIHLAGMLSAMAEIKPLMAWHLNMGGLLHVLETARELGIKVFAPSSIAAFGPHTPKEKTPQLTVQRPATMYGINKVTGELLCDYYFYKYGVDTRGLRFPGLVSYEAPPGGGTTDYAVEIYYEAIWKKSYTCFLGPRTRLDMMYMPDALNAVIQLMEEDSEKLTCRNAYNISAMSVTPEEMGQEIKKHIPSFVMDYKIDTVRQSIADSWPNSLDDSAARMDWGFSAEFDLEKMTKDMLENI</sequence>
<name>A0ABW4KG51_9BACI</name>
<protein>
    <submittedName>
        <fullName evidence="3">L-threonine 3-dehydrogenase</fullName>
    </submittedName>
</protein>
<dbReference type="Pfam" id="PF01370">
    <property type="entry name" value="Epimerase"/>
    <property type="match status" value="1"/>
</dbReference>
<evidence type="ECO:0000313" key="3">
    <source>
        <dbReference type="EMBL" id="MFD1706047.1"/>
    </source>
</evidence>
<dbReference type="Proteomes" id="UP001597301">
    <property type="component" value="Unassembled WGS sequence"/>
</dbReference>
<feature type="domain" description="NAD-dependent epimerase/dehydratase" evidence="2">
    <location>
        <begin position="4"/>
        <end position="240"/>
    </location>
</feature>
<proteinExistence type="inferred from homology"/>
<keyword evidence="4" id="KW-1185">Reference proteome</keyword>
<dbReference type="CDD" id="cd05272">
    <property type="entry name" value="TDH_SDR_e"/>
    <property type="match status" value="1"/>
</dbReference>
<dbReference type="SUPFAM" id="SSF51735">
    <property type="entry name" value="NAD(P)-binding Rossmann-fold domains"/>
    <property type="match status" value="1"/>
</dbReference>
<comment type="caution">
    <text evidence="3">The sequence shown here is derived from an EMBL/GenBank/DDBJ whole genome shotgun (WGS) entry which is preliminary data.</text>
</comment>
<dbReference type="InterPro" id="IPR001509">
    <property type="entry name" value="Epimerase_deHydtase"/>
</dbReference>
<gene>
    <name evidence="3" type="ORF">ACFSCZ_04665</name>
</gene>